<evidence type="ECO:0000256" key="4">
    <source>
        <dbReference type="ARBA" id="ARBA00022679"/>
    </source>
</evidence>
<dbReference type="Pfam" id="PF03279">
    <property type="entry name" value="Lip_A_acyltrans"/>
    <property type="match status" value="1"/>
</dbReference>
<name>A0A1G7NEB9_9FIRM</name>
<evidence type="ECO:0000256" key="1">
    <source>
        <dbReference type="ARBA" id="ARBA00004533"/>
    </source>
</evidence>
<dbReference type="InterPro" id="IPR004960">
    <property type="entry name" value="LipA_acyltrans"/>
</dbReference>
<dbReference type="AlphaFoldDB" id="A0A1G7NEB9"/>
<evidence type="ECO:0000256" key="2">
    <source>
        <dbReference type="ARBA" id="ARBA00022475"/>
    </source>
</evidence>
<dbReference type="STRING" id="1123285.SAMN05660235_02532"/>
<keyword evidence="4 8" id="KW-0808">Transferase</keyword>
<keyword evidence="9" id="KW-1185">Reference proteome</keyword>
<keyword evidence="2" id="KW-1003">Cell membrane</keyword>
<keyword evidence="6" id="KW-0012">Acyltransferase</keyword>
<reference evidence="9" key="1">
    <citation type="submission" date="2016-10" db="EMBL/GenBank/DDBJ databases">
        <authorList>
            <person name="Varghese N."/>
            <person name="Submissions S."/>
        </authorList>
    </citation>
    <scope>NUCLEOTIDE SEQUENCE [LARGE SCALE GENOMIC DNA]</scope>
    <source>
        <strain evidence="9">DSM 23256</strain>
    </source>
</reference>
<evidence type="ECO:0000313" key="9">
    <source>
        <dbReference type="Proteomes" id="UP000243333"/>
    </source>
</evidence>
<organism evidence="8 9">
    <name type="scientific">Sporolituus thermophilus DSM 23256</name>
    <dbReference type="NCBI Taxonomy" id="1123285"/>
    <lineage>
        <taxon>Bacteria</taxon>
        <taxon>Bacillati</taxon>
        <taxon>Bacillota</taxon>
        <taxon>Negativicutes</taxon>
        <taxon>Selenomonadales</taxon>
        <taxon>Sporomusaceae</taxon>
        <taxon>Sporolituus</taxon>
    </lineage>
</organism>
<evidence type="ECO:0000256" key="6">
    <source>
        <dbReference type="ARBA" id="ARBA00023315"/>
    </source>
</evidence>
<dbReference type="GO" id="GO:0009247">
    <property type="term" value="P:glycolipid biosynthetic process"/>
    <property type="evidence" value="ECO:0007669"/>
    <property type="project" value="UniProtKB-ARBA"/>
</dbReference>
<keyword evidence="7" id="KW-1133">Transmembrane helix</keyword>
<dbReference type="CDD" id="cd07984">
    <property type="entry name" value="LPLAT_LABLAT-like"/>
    <property type="match status" value="1"/>
</dbReference>
<accession>A0A1G7NEB9</accession>
<dbReference type="RefSeq" id="WP_093691418.1">
    <property type="nucleotide sequence ID" value="NZ_FNBU01000024.1"/>
</dbReference>
<dbReference type="PANTHER" id="PTHR30606">
    <property type="entry name" value="LIPID A BIOSYNTHESIS LAUROYL ACYLTRANSFERASE"/>
    <property type="match status" value="1"/>
</dbReference>
<dbReference type="OrthoDB" id="9801955at2"/>
<feature type="transmembrane region" description="Helical" evidence="7">
    <location>
        <begin position="12"/>
        <end position="37"/>
    </location>
</feature>
<dbReference type="PANTHER" id="PTHR30606:SF10">
    <property type="entry name" value="PHOSPHATIDYLINOSITOL MANNOSIDE ACYLTRANSFERASE"/>
    <property type="match status" value="1"/>
</dbReference>
<sequence length="305" mass="34794">MFPNWQYHLLKLASRIVCLMPYPAVLLLGSLLGRLYYRIAGRQRRRALAQIQECLKLSPKEAERIIRRLFINVGRMFMEVMYIPALKRETIKRYVTIENRHYLTDALAQGKGVVFLTAHIGNWEWLGAALAMDGFPMTSVIKRQPNEQYTRILNEYRRLAGIEIFARGSTELVGAAKALKQGKILGFLADQDGGRDGVFAEFLGKMASTPKGAAVFAKRFGAPVVPTFIVRRPEGGHRIIVHAPLYYRDTGNEQADVANLTIRMNRVIEETIRQHPDEWLWFQKRWNTKVETLFPTTSTMAGEAV</sequence>
<evidence type="ECO:0000313" key="8">
    <source>
        <dbReference type="EMBL" id="SDF72408.1"/>
    </source>
</evidence>
<protein>
    <submittedName>
        <fullName evidence="8">KDO2-lipid IV(A) lauroyltransferase</fullName>
    </submittedName>
</protein>
<dbReference type="GO" id="GO:0005886">
    <property type="term" value="C:plasma membrane"/>
    <property type="evidence" value="ECO:0007669"/>
    <property type="project" value="UniProtKB-SubCell"/>
</dbReference>
<evidence type="ECO:0000256" key="3">
    <source>
        <dbReference type="ARBA" id="ARBA00022519"/>
    </source>
</evidence>
<evidence type="ECO:0000256" key="5">
    <source>
        <dbReference type="ARBA" id="ARBA00023136"/>
    </source>
</evidence>
<dbReference type="EMBL" id="FNBU01000024">
    <property type="protein sequence ID" value="SDF72408.1"/>
    <property type="molecule type" value="Genomic_DNA"/>
</dbReference>
<keyword evidence="5 7" id="KW-0472">Membrane</keyword>
<gene>
    <name evidence="8" type="ORF">SAMN05660235_02532</name>
</gene>
<keyword evidence="3" id="KW-0997">Cell inner membrane</keyword>
<dbReference type="Proteomes" id="UP000243333">
    <property type="component" value="Unassembled WGS sequence"/>
</dbReference>
<comment type="subcellular location">
    <subcellularLocation>
        <location evidence="1">Cell inner membrane</location>
    </subcellularLocation>
</comment>
<keyword evidence="7" id="KW-0812">Transmembrane</keyword>
<evidence type="ECO:0000256" key="7">
    <source>
        <dbReference type="SAM" id="Phobius"/>
    </source>
</evidence>
<dbReference type="GO" id="GO:0016746">
    <property type="term" value="F:acyltransferase activity"/>
    <property type="evidence" value="ECO:0007669"/>
    <property type="project" value="UniProtKB-KW"/>
</dbReference>
<dbReference type="PIRSF" id="PIRSF026649">
    <property type="entry name" value="MsbB"/>
    <property type="match status" value="1"/>
</dbReference>
<proteinExistence type="predicted"/>